<keyword evidence="9" id="KW-1185">Reference proteome</keyword>
<reference evidence="8" key="1">
    <citation type="journal article" date="2023" name="Plant J.">
        <title>Genome sequences and population genomics provide insights into the demographic history, inbreeding, and mutation load of two 'living fossil' tree species of Dipteronia.</title>
        <authorList>
            <person name="Feng Y."/>
            <person name="Comes H.P."/>
            <person name="Chen J."/>
            <person name="Zhu S."/>
            <person name="Lu R."/>
            <person name="Zhang X."/>
            <person name="Li P."/>
            <person name="Qiu J."/>
            <person name="Olsen K.M."/>
            <person name="Qiu Y."/>
        </authorList>
    </citation>
    <scope>NUCLEOTIDE SEQUENCE</scope>
    <source>
        <strain evidence="8">KIB01</strain>
    </source>
</reference>
<comment type="similarity">
    <text evidence="3">Belongs to the peroxin-11 family.</text>
</comment>
<evidence type="ECO:0000313" key="8">
    <source>
        <dbReference type="EMBL" id="KAK2651736.1"/>
    </source>
</evidence>
<accession>A0AAD9X2T9</accession>
<comment type="subcellular location">
    <subcellularLocation>
        <location evidence="2">Peroxisome membrane</location>
        <topology evidence="2">Multi-pass membrane protein</topology>
    </subcellularLocation>
</comment>
<dbReference type="PANTHER" id="PTHR12652:SF50">
    <property type="entry name" value="PEROXIN 11"/>
    <property type="match status" value="1"/>
</dbReference>
<gene>
    <name evidence="8" type="ORF">Ddye_011592</name>
</gene>
<evidence type="ECO:0008006" key="10">
    <source>
        <dbReference type="Google" id="ProtNLM"/>
    </source>
</evidence>
<evidence type="ECO:0000256" key="6">
    <source>
        <dbReference type="ARBA" id="ARBA00023136"/>
    </source>
</evidence>
<evidence type="ECO:0000313" key="9">
    <source>
        <dbReference type="Proteomes" id="UP001280121"/>
    </source>
</evidence>
<dbReference type="GO" id="GO:0044375">
    <property type="term" value="P:regulation of peroxisome size"/>
    <property type="evidence" value="ECO:0007669"/>
    <property type="project" value="UniProtKB-ARBA"/>
</dbReference>
<evidence type="ECO:0000256" key="4">
    <source>
        <dbReference type="ARBA" id="ARBA00011340"/>
    </source>
</evidence>
<name>A0AAD9X2T9_9ROSI</name>
<dbReference type="GO" id="GO:0005778">
    <property type="term" value="C:peroxisomal membrane"/>
    <property type="evidence" value="ECO:0007669"/>
    <property type="project" value="UniProtKB-SubCell"/>
</dbReference>
<dbReference type="EMBL" id="JANJYI010000004">
    <property type="protein sequence ID" value="KAK2651736.1"/>
    <property type="molecule type" value="Genomic_DNA"/>
</dbReference>
<comment type="caution">
    <text evidence="8">The sequence shown here is derived from an EMBL/GenBank/DDBJ whole genome shotgun (WGS) entry which is preliminary data.</text>
</comment>
<keyword evidence="7" id="KW-0576">Peroxisome</keyword>
<dbReference type="GO" id="GO:0042802">
    <property type="term" value="F:identical protein binding"/>
    <property type="evidence" value="ECO:0007669"/>
    <property type="project" value="UniProtKB-ARBA"/>
</dbReference>
<dbReference type="AlphaFoldDB" id="A0AAD9X2T9"/>
<comment type="subunit">
    <text evidence="4">Homooligomer. Interacts with ARC5 and FIS1B on peroxisomes.</text>
</comment>
<dbReference type="Pfam" id="PF05648">
    <property type="entry name" value="PEX11"/>
    <property type="match status" value="1"/>
</dbReference>
<evidence type="ECO:0000256" key="3">
    <source>
        <dbReference type="ARBA" id="ARBA00008194"/>
    </source>
</evidence>
<dbReference type="GO" id="GO:0016559">
    <property type="term" value="P:peroxisome fission"/>
    <property type="evidence" value="ECO:0007669"/>
    <property type="project" value="InterPro"/>
</dbReference>
<keyword evidence="6" id="KW-0472">Membrane</keyword>
<evidence type="ECO:0000256" key="2">
    <source>
        <dbReference type="ARBA" id="ARBA00004585"/>
    </source>
</evidence>
<dbReference type="Proteomes" id="UP001280121">
    <property type="component" value="Unassembled WGS sequence"/>
</dbReference>
<keyword evidence="5" id="KW-0962">Peroxisome biogenesis</keyword>
<dbReference type="InterPro" id="IPR008733">
    <property type="entry name" value="PEX11"/>
</dbReference>
<protein>
    <recommendedName>
        <fullName evidence="10">Peroxisomal membrane protein 11A</fullName>
    </recommendedName>
</protein>
<comment type="function">
    <text evidence="1">Involved in peroxisomal proliferation. Promotes peroxisomal duplication, aggregation or elongation without fission.</text>
</comment>
<organism evidence="8 9">
    <name type="scientific">Dipteronia dyeriana</name>
    <dbReference type="NCBI Taxonomy" id="168575"/>
    <lineage>
        <taxon>Eukaryota</taxon>
        <taxon>Viridiplantae</taxon>
        <taxon>Streptophyta</taxon>
        <taxon>Embryophyta</taxon>
        <taxon>Tracheophyta</taxon>
        <taxon>Spermatophyta</taxon>
        <taxon>Magnoliopsida</taxon>
        <taxon>eudicotyledons</taxon>
        <taxon>Gunneridae</taxon>
        <taxon>Pentapetalae</taxon>
        <taxon>rosids</taxon>
        <taxon>malvids</taxon>
        <taxon>Sapindales</taxon>
        <taxon>Sapindaceae</taxon>
        <taxon>Hippocastanoideae</taxon>
        <taxon>Acereae</taxon>
        <taxon>Dipteronia</taxon>
    </lineage>
</organism>
<dbReference type="PANTHER" id="PTHR12652">
    <property type="entry name" value="PEROXISOMAL BIOGENESIS FACTOR 11"/>
    <property type="match status" value="1"/>
</dbReference>
<sequence length="244" mass="27482">MICNSITISMDSKASTTLPPTQSQSKPKNSRDFLNHLEAYLAKRDGVDKLLQISSYVTRIILASSVFPQTLPLTWRLKSFESSVGTSRKAFKLGKFIQPINDFRNSRFESKQEFVLSAVISVGDSLSLFLEQFIWLVKSGAMDDKHLHHLEKISAWADLIGHISNISLTFKEWIAISKELNEYRIMNKKMMMKKLSIFQDLSGLLMALADIRDGKGRLPAEPLLLASAGLFSALITTHKIWTSC</sequence>
<evidence type="ECO:0000256" key="1">
    <source>
        <dbReference type="ARBA" id="ARBA00002503"/>
    </source>
</evidence>
<proteinExistence type="inferred from homology"/>
<evidence type="ECO:0000256" key="7">
    <source>
        <dbReference type="ARBA" id="ARBA00023140"/>
    </source>
</evidence>
<evidence type="ECO:0000256" key="5">
    <source>
        <dbReference type="ARBA" id="ARBA00022593"/>
    </source>
</evidence>